<dbReference type="EMBL" id="AP022572">
    <property type="protein sequence ID" value="BBX60330.1"/>
    <property type="molecule type" value="Genomic_DNA"/>
</dbReference>
<proteinExistence type="predicted"/>
<dbReference type="KEGG" id="msho:MSHO_56750"/>
<keyword evidence="2" id="KW-1185">Reference proteome</keyword>
<name>A0A7I7LL58_9MYCO</name>
<evidence type="ECO:0000313" key="1">
    <source>
        <dbReference type="EMBL" id="BBX60330.1"/>
    </source>
</evidence>
<sequence length="135" mass="15067">MVVPTPDYIRLATHYGFAPDFCHANDPQSKGIVENLCGYAQRDLAVPLLTQSAVDGVPIDIRAANAAARRGATRSMPWRTRRFRRFPTNGWSPNAKYCNHFHRCAYRSGRPRCCTRSTDSPVCATARPATRYPPG</sequence>
<dbReference type="Proteomes" id="UP000467164">
    <property type="component" value="Chromosome"/>
</dbReference>
<protein>
    <submittedName>
        <fullName evidence="1">Uncharacterized protein</fullName>
    </submittedName>
</protein>
<reference evidence="1 2" key="1">
    <citation type="journal article" date="2019" name="Emerg. Microbes Infect.">
        <title>Comprehensive subspecies identification of 175 nontuberculous mycobacteria species based on 7547 genomic profiles.</title>
        <authorList>
            <person name="Matsumoto Y."/>
            <person name="Kinjo T."/>
            <person name="Motooka D."/>
            <person name="Nabeya D."/>
            <person name="Jung N."/>
            <person name="Uechi K."/>
            <person name="Horii T."/>
            <person name="Iida T."/>
            <person name="Fujita J."/>
            <person name="Nakamura S."/>
        </authorList>
    </citation>
    <scope>NUCLEOTIDE SEQUENCE [LARGE SCALE GENOMIC DNA]</scope>
    <source>
        <strain evidence="1 2">JCM 12657</strain>
    </source>
</reference>
<gene>
    <name evidence="1" type="ORF">MSHO_56750</name>
</gene>
<dbReference type="AlphaFoldDB" id="A0A7I7LL58"/>
<organism evidence="1 2">
    <name type="scientific">Mycobacterium shottsii</name>
    <dbReference type="NCBI Taxonomy" id="133549"/>
    <lineage>
        <taxon>Bacteria</taxon>
        <taxon>Bacillati</taxon>
        <taxon>Actinomycetota</taxon>
        <taxon>Actinomycetes</taxon>
        <taxon>Mycobacteriales</taxon>
        <taxon>Mycobacteriaceae</taxon>
        <taxon>Mycobacterium</taxon>
        <taxon>Mycobacterium ulcerans group</taxon>
    </lineage>
</organism>
<accession>A0A7I7LL58</accession>
<evidence type="ECO:0000313" key="2">
    <source>
        <dbReference type="Proteomes" id="UP000467164"/>
    </source>
</evidence>